<evidence type="ECO:0000256" key="1">
    <source>
        <dbReference type="SAM" id="MobiDB-lite"/>
    </source>
</evidence>
<sequence>MAGAADRAHAHHVLDGMLAWAYAAASWRAGWRIPPTPITRSVAVAVPDDSPMTPHRRLAPAGIPCAQPR</sequence>
<organism evidence="2 3">
    <name type="scientific">Zizania palustris</name>
    <name type="common">Northern wild rice</name>
    <dbReference type="NCBI Taxonomy" id="103762"/>
    <lineage>
        <taxon>Eukaryota</taxon>
        <taxon>Viridiplantae</taxon>
        <taxon>Streptophyta</taxon>
        <taxon>Embryophyta</taxon>
        <taxon>Tracheophyta</taxon>
        <taxon>Spermatophyta</taxon>
        <taxon>Magnoliopsida</taxon>
        <taxon>Liliopsida</taxon>
        <taxon>Poales</taxon>
        <taxon>Poaceae</taxon>
        <taxon>BOP clade</taxon>
        <taxon>Oryzoideae</taxon>
        <taxon>Oryzeae</taxon>
        <taxon>Zizaniinae</taxon>
        <taxon>Zizania</taxon>
    </lineage>
</organism>
<reference evidence="2" key="2">
    <citation type="submission" date="2021-02" db="EMBL/GenBank/DDBJ databases">
        <authorList>
            <person name="Kimball J.A."/>
            <person name="Haas M.W."/>
            <person name="Macchietto M."/>
            <person name="Kono T."/>
            <person name="Duquette J."/>
            <person name="Shao M."/>
        </authorList>
    </citation>
    <scope>NUCLEOTIDE SEQUENCE</scope>
    <source>
        <tissue evidence="2">Fresh leaf tissue</tissue>
    </source>
</reference>
<dbReference type="Proteomes" id="UP000729402">
    <property type="component" value="Unassembled WGS sequence"/>
</dbReference>
<protein>
    <submittedName>
        <fullName evidence="2">Uncharacterized protein</fullName>
    </submittedName>
</protein>
<proteinExistence type="predicted"/>
<feature type="region of interest" description="Disordered" evidence="1">
    <location>
        <begin position="49"/>
        <end position="69"/>
    </location>
</feature>
<comment type="caution">
    <text evidence="2">The sequence shown here is derived from an EMBL/GenBank/DDBJ whole genome shotgun (WGS) entry which is preliminary data.</text>
</comment>
<name>A0A8J5X143_ZIZPA</name>
<accession>A0A8J5X143</accession>
<evidence type="ECO:0000313" key="2">
    <source>
        <dbReference type="EMBL" id="KAG8099420.1"/>
    </source>
</evidence>
<dbReference type="AlphaFoldDB" id="A0A8J5X143"/>
<gene>
    <name evidence="2" type="ORF">GUJ93_ZPchr0013g36534</name>
</gene>
<reference evidence="2" key="1">
    <citation type="journal article" date="2021" name="bioRxiv">
        <title>Whole Genome Assembly and Annotation of Northern Wild Rice, Zizania palustris L., Supports a Whole Genome Duplication in the Zizania Genus.</title>
        <authorList>
            <person name="Haas M."/>
            <person name="Kono T."/>
            <person name="Macchietto M."/>
            <person name="Millas R."/>
            <person name="McGilp L."/>
            <person name="Shao M."/>
            <person name="Duquette J."/>
            <person name="Hirsch C.N."/>
            <person name="Kimball J."/>
        </authorList>
    </citation>
    <scope>NUCLEOTIDE SEQUENCE</scope>
    <source>
        <tissue evidence="2">Fresh leaf tissue</tissue>
    </source>
</reference>
<dbReference type="EMBL" id="JAAALK010000079">
    <property type="protein sequence ID" value="KAG8099420.1"/>
    <property type="molecule type" value="Genomic_DNA"/>
</dbReference>
<evidence type="ECO:0000313" key="3">
    <source>
        <dbReference type="Proteomes" id="UP000729402"/>
    </source>
</evidence>
<keyword evidence="3" id="KW-1185">Reference proteome</keyword>